<dbReference type="Pfam" id="PF01553">
    <property type="entry name" value="Acyltransferase"/>
    <property type="match status" value="1"/>
</dbReference>
<keyword evidence="4" id="KW-0472">Membrane</keyword>
<evidence type="ECO:0000256" key="2">
    <source>
        <dbReference type="ARBA" id="ARBA00007937"/>
    </source>
</evidence>
<keyword evidence="8" id="KW-1185">Reference proteome</keyword>
<dbReference type="EMBL" id="ML004428">
    <property type="protein sequence ID" value="RKP33054.1"/>
    <property type="molecule type" value="Genomic_DNA"/>
</dbReference>
<feature type="domain" description="Phospholipid/glycerol acyltransferase" evidence="6">
    <location>
        <begin position="199"/>
        <end position="332"/>
    </location>
</feature>
<sequence>MASPAFTNSDFDINILENALTNPNIELTFPLPTDKETYLHLETNEKTSNSFQILEHMINFFTNINIFEIYKNAEYRYSVKKTSDKFNKKGEAYMKNRLEKTDERLDEMVYAFAELELRMNLIKAKDFPVRHKEVKEFMVKFYSEENKKNLPNFGNDRFVRMCYITVMKTLAKMFPQGVWVNRDQFCDLYKKYLENPMSIVLLPNHQSHIDYVILHLILIRFQMSIPVVIAGDNLNVAVFGSILKGLGAVFIKRSFNNELYTERNLNNYIEFVYTNKIHFEVFIEGTRSRDGKLLLPKYGILKSLASIYLKQRKQEKNADFDLLIQPISITYERVYEADGYLRELNGMDKRQESFLNILTNGLSNMVGKPKGGITRLPDGFVDNFKRSLNAKIYVKLAENFKFSSYVNDPKNLLDVSDDPDQIASEQDLNLKKLGFKILHAINDVSYIPEIALVGITIQTFNYYYRKKEFATAELLPMFNFILIVLQQHDINPSNTRLLRDIQALSDDEKINLIQSQIIGFLKYTMVNPDTLRIKMINSFELLYYKNLCIHLIIHKCLVSFILLRTLNLFQINRLYYIFTGFLKNEFLFDYDYNPQHSISNILQQYMNSGVMNSSYEVVGEEYHSILATIIEPFIQSILICVESLVSEVRNKGAKALTSKRLIDDLVLLNEYTTMKSLLKLIQKDNAKNFKDESGSYRIETYNKQYLLSFLFYINNLKLIKIFKNKAKTQAYVIVRNPRDLKFCARFLSKVMERQETYEWDVAYMIDIVDKNFERNSHQLASRL</sequence>
<dbReference type="InterPro" id="IPR022284">
    <property type="entry name" value="GPAT/DHAPAT"/>
</dbReference>
<reference evidence="8" key="1">
    <citation type="journal article" date="2018" name="Nat. Microbiol.">
        <title>Leveraging single-cell genomics to expand the fungal tree of life.</title>
        <authorList>
            <person name="Ahrendt S.R."/>
            <person name="Quandt C.A."/>
            <person name="Ciobanu D."/>
            <person name="Clum A."/>
            <person name="Salamov A."/>
            <person name="Andreopoulos B."/>
            <person name="Cheng J.F."/>
            <person name="Woyke T."/>
            <person name="Pelin A."/>
            <person name="Henrissat B."/>
            <person name="Reynolds N.K."/>
            <person name="Benny G.L."/>
            <person name="Smith M.E."/>
            <person name="James T.Y."/>
            <person name="Grigoriev I.V."/>
        </authorList>
    </citation>
    <scope>NUCLEOTIDE SEQUENCE [LARGE SCALE GENOMIC DNA]</scope>
    <source>
        <strain evidence="8">Baker2002</strain>
    </source>
</reference>
<dbReference type="PANTHER" id="PTHR12563:SF17">
    <property type="entry name" value="DIHYDROXYACETONE PHOSPHATE ACYLTRANSFERASE"/>
    <property type="match status" value="1"/>
</dbReference>
<evidence type="ECO:0000256" key="3">
    <source>
        <dbReference type="ARBA" id="ARBA00022679"/>
    </source>
</evidence>
<dbReference type="InterPro" id="IPR041728">
    <property type="entry name" value="GPAT/DHAPAT_LPLAT"/>
</dbReference>
<evidence type="ECO:0000256" key="1">
    <source>
        <dbReference type="ARBA" id="ARBA00004184"/>
    </source>
</evidence>
<dbReference type="Proteomes" id="UP000268321">
    <property type="component" value="Unassembled WGS sequence"/>
</dbReference>
<dbReference type="GO" id="GO:0031966">
    <property type="term" value="C:mitochondrial membrane"/>
    <property type="evidence" value="ECO:0007669"/>
    <property type="project" value="TreeGrafter"/>
</dbReference>
<dbReference type="InterPro" id="IPR002123">
    <property type="entry name" value="Plipid/glycerol_acylTrfase"/>
</dbReference>
<evidence type="ECO:0000313" key="8">
    <source>
        <dbReference type="Proteomes" id="UP000268321"/>
    </source>
</evidence>
<dbReference type="AlphaFoldDB" id="A0A4P9ZIM8"/>
<dbReference type="CDD" id="cd07993">
    <property type="entry name" value="LPLAT_DHAPAT-like"/>
    <property type="match status" value="1"/>
</dbReference>
<accession>A0A4P9ZIM8</accession>
<evidence type="ECO:0000256" key="4">
    <source>
        <dbReference type="ARBA" id="ARBA00023136"/>
    </source>
</evidence>
<evidence type="ECO:0000256" key="5">
    <source>
        <dbReference type="ARBA" id="ARBA00023315"/>
    </source>
</evidence>
<evidence type="ECO:0000259" key="6">
    <source>
        <dbReference type="SMART" id="SM00563"/>
    </source>
</evidence>
<dbReference type="PANTHER" id="PTHR12563">
    <property type="entry name" value="GLYCEROL-3-PHOSPHATE ACYLTRANSFERASE"/>
    <property type="match status" value="1"/>
</dbReference>
<protein>
    <recommendedName>
        <fullName evidence="6">Phospholipid/glycerol acyltransferase domain-containing protein</fullName>
    </recommendedName>
</protein>
<dbReference type="GO" id="GO:0006631">
    <property type="term" value="P:fatty acid metabolic process"/>
    <property type="evidence" value="ECO:0007669"/>
    <property type="project" value="TreeGrafter"/>
</dbReference>
<gene>
    <name evidence="7" type="ORF">METBISCDRAFT_11294</name>
</gene>
<dbReference type="OrthoDB" id="10255570at2759"/>
<name>A0A4P9ZIM8_9ASCO</name>
<comment type="similarity">
    <text evidence="2">Belongs to the GPAT/DAPAT family.</text>
</comment>
<keyword evidence="5" id="KW-0012">Acyltransferase</keyword>
<keyword evidence="3" id="KW-0808">Transferase</keyword>
<dbReference type="GO" id="GO:0006072">
    <property type="term" value="P:glycerol-3-phosphate metabolic process"/>
    <property type="evidence" value="ECO:0007669"/>
    <property type="project" value="TreeGrafter"/>
</dbReference>
<dbReference type="SUPFAM" id="SSF69593">
    <property type="entry name" value="Glycerol-3-phosphate (1)-acyltransferase"/>
    <property type="match status" value="1"/>
</dbReference>
<dbReference type="GO" id="GO:0008654">
    <property type="term" value="P:phospholipid biosynthetic process"/>
    <property type="evidence" value="ECO:0007669"/>
    <property type="project" value="TreeGrafter"/>
</dbReference>
<comment type="subcellular location">
    <subcellularLocation>
        <location evidence="1">Endomembrane system</location>
        <topology evidence="1">Peripheral membrane protein</topology>
    </subcellularLocation>
</comment>
<proteinExistence type="inferred from homology"/>
<evidence type="ECO:0000313" key="7">
    <source>
        <dbReference type="EMBL" id="RKP33054.1"/>
    </source>
</evidence>
<dbReference type="GO" id="GO:0004366">
    <property type="term" value="F:glycerol-3-phosphate O-acyltransferase activity"/>
    <property type="evidence" value="ECO:0007669"/>
    <property type="project" value="TreeGrafter"/>
</dbReference>
<organism evidence="7 8">
    <name type="scientific">Metschnikowia bicuspidata</name>
    <dbReference type="NCBI Taxonomy" id="27322"/>
    <lineage>
        <taxon>Eukaryota</taxon>
        <taxon>Fungi</taxon>
        <taxon>Dikarya</taxon>
        <taxon>Ascomycota</taxon>
        <taxon>Saccharomycotina</taxon>
        <taxon>Pichiomycetes</taxon>
        <taxon>Metschnikowiaceae</taxon>
        <taxon>Metschnikowia</taxon>
    </lineage>
</organism>
<dbReference type="SMART" id="SM00563">
    <property type="entry name" value="PlsC"/>
    <property type="match status" value="1"/>
</dbReference>
<dbReference type="InterPro" id="IPR045520">
    <property type="entry name" value="GPAT/DHAPAT_C"/>
</dbReference>
<dbReference type="GO" id="GO:0019432">
    <property type="term" value="P:triglyceride biosynthetic process"/>
    <property type="evidence" value="ECO:0007669"/>
    <property type="project" value="TreeGrafter"/>
</dbReference>
<dbReference type="Pfam" id="PF19277">
    <property type="entry name" value="GPAT_C"/>
    <property type="match status" value="1"/>
</dbReference>
<dbReference type="GO" id="GO:0012505">
    <property type="term" value="C:endomembrane system"/>
    <property type="evidence" value="ECO:0007669"/>
    <property type="project" value="UniProtKB-SubCell"/>
</dbReference>